<dbReference type="RefSeq" id="WP_163735456.1">
    <property type="nucleotide sequence ID" value="NZ_AP022610.1"/>
</dbReference>
<evidence type="ECO:0008006" key="3">
    <source>
        <dbReference type="Google" id="ProtNLM"/>
    </source>
</evidence>
<reference evidence="1 2" key="1">
    <citation type="journal article" date="2019" name="Emerg. Microbes Infect.">
        <title>Comprehensive subspecies identification of 175 nontuberculous mycobacteria species based on 7547 genomic profiles.</title>
        <authorList>
            <person name="Matsumoto Y."/>
            <person name="Kinjo T."/>
            <person name="Motooka D."/>
            <person name="Nabeya D."/>
            <person name="Jung N."/>
            <person name="Uechi K."/>
            <person name="Horii T."/>
            <person name="Iida T."/>
            <person name="Fujita J."/>
            <person name="Nakamura S."/>
        </authorList>
    </citation>
    <scope>NUCLEOTIDE SEQUENCE [LARGE SCALE GENOMIC DNA]</scope>
    <source>
        <strain evidence="1 2">JCM 13574</strain>
    </source>
</reference>
<evidence type="ECO:0000313" key="2">
    <source>
        <dbReference type="Proteomes" id="UP000466517"/>
    </source>
</evidence>
<gene>
    <name evidence="1" type="ORF">MMAD_18080</name>
</gene>
<organism evidence="1 2">
    <name type="scientific">Mycolicibacterium madagascariense</name>
    <dbReference type="NCBI Taxonomy" id="212765"/>
    <lineage>
        <taxon>Bacteria</taxon>
        <taxon>Bacillati</taxon>
        <taxon>Actinomycetota</taxon>
        <taxon>Actinomycetes</taxon>
        <taxon>Mycobacteriales</taxon>
        <taxon>Mycobacteriaceae</taxon>
        <taxon>Mycolicibacterium</taxon>
    </lineage>
</organism>
<dbReference type="Proteomes" id="UP000466517">
    <property type="component" value="Chromosome"/>
</dbReference>
<protein>
    <recommendedName>
        <fullName evidence="3">Helix-turn-helix domain-containing protein</fullName>
    </recommendedName>
</protein>
<name>A0A7I7XE71_9MYCO</name>
<proteinExistence type="predicted"/>
<accession>A0A7I7XE71</accession>
<keyword evidence="2" id="KW-1185">Reference proteome</keyword>
<dbReference type="KEGG" id="mmag:MMAD_18080"/>
<dbReference type="EMBL" id="AP022610">
    <property type="protein sequence ID" value="BBZ27513.1"/>
    <property type="molecule type" value="Genomic_DNA"/>
</dbReference>
<evidence type="ECO:0000313" key="1">
    <source>
        <dbReference type="EMBL" id="BBZ27513.1"/>
    </source>
</evidence>
<dbReference type="AlphaFoldDB" id="A0A7I7XE71"/>
<sequence length="109" mass="12224">MPDQHKSPIPRIYSLAEAAETLGVGKTWLRIQLAERRFAAMKRAGKWAMTEHQVLAAIEQMSTTARPSQAPKEPIDLDVDDDFLSGLSARSQTYWRNKKITGSTRSPGR</sequence>